<dbReference type="InterPro" id="IPR002126">
    <property type="entry name" value="Cadherin-like_dom"/>
</dbReference>
<sequence length="791" mass="86184">MDAAGKSPFNEDAEKRFWSSCTSPARSFSCVGGRIRLIHGELFTIRLRILPACDGCCGRCSNTREYVPLSFHLIVFLLSGLTNAQIRYTISEELEIGTAVGDIVRDLGLELRKLSTRRIRISSDHRRYFNIDHKSGKLVLSDRLDRETLCDFSGPCLLSVEVVVENPLEVHNVDLEPPTGGKHIELVLKKPLDREQAAALQLILTAMDGGTPSRTGTAKINVRVLDTNDNAPVFDSSVYKVKLWENSPAGTLVIKLNATDRDEGTNGEVYYSFSSYPGKSPPDIDSVTGVVRVTGLMDYEESSAHELDVRAKDGGGQSSHCKLIIDVIDVNDNVPIVSVKSASASVAEDSYSGAMVALLNVHDPDTGAGGRVSCYISDNVPFRLISEVKNYFMLVTDDVLDRETHSHFNITVTAADDGSPPLMSSEVISISVADVNDNAPIFTHSFYDAEVPENQPRNTPVVRVSAEDRDLGKNAKIKYSLSSHADFFSVDADTGNVFTVRPFDHETLNYFQIDVTATDGGDPSLTGHCTVRILVTDQNDNAPVILYPVQSNGSIAEEMVPLAAPEGYLVTKVVAVDADVGHNAWLSYRIVQTSQPNLFSVGIHCGEIRTLRPFTEDDVNKHAIVVSVKDNGAKSLSATATVRIAVGDTAAALDELSGLSTGVQMDSDFTLHLLISLAAVCVLFLFLTGALVCFGRRKPTFYRESVSNLPVFPPTYSRRGYSSQCATLHDDSRSDWFLTTGSWKGDFRFGSGVIDYDAIRGKSVAPPKNKIVVRVSAPGRETQRAGKVFLK</sequence>
<evidence type="ECO:0000256" key="10">
    <source>
        <dbReference type="ARBA" id="ARBA00023136"/>
    </source>
</evidence>
<reference evidence="15" key="2">
    <citation type="submission" date="2025-08" db="UniProtKB">
        <authorList>
            <consortium name="Ensembl"/>
        </authorList>
    </citation>
    <scope>IDENTIFICATION</scope>
</reference>
<protein>
    <recommendedName>
        <fullName evidence="14">Cadherin domain-containing protein</fullName>
    </recommendedName>
</protein>
<dbReference type="GO" id="GO:0005886">
    <property type="term" value="C:plasma membrane"/>
    <property type="evidence" value="ECO:0007669"/>
    <property type="project" value="UniProtKB-SubCell"/>
</dbReference>
<keyword evidence="16" id="KW-1185">Reference proteome</keyword>
<dbReference type="GO" id="GO:0005509">
    <property type="term" value="F:calcium ion binding"/>
    <property type="evidence" value="ECO:0007669"/>
    <property type="project" value="UniProtKB-UniRule"/>
</dbReference>
<comment type="function">
    <text evidence="1">Potential calcium-dependent cell-adhesion protein. May be involved in the establishment and maintenance of specific neuronal connections in the brain.</text>
</comment>
<keyword evidence="3" id="KW-1003">Cell membrane</keyword>
<feature type="domain" description="Cadherin" evidence="14">
    <location>
        <begin position="443"/>
        <end position="545"/>
    </location>
</feature>
<evidence type="ECO:0000256" key="7">
    <source>
        <dbReference type="ARBA" id="ARBA00022837"/>
    </source>
</evidence>
<reference evidence="15" key="3">
    <citation type="submission" date="2025-09" db="UniProtKB">
        <authorList>
            <consortium name="Ensembl"/>
        </authorList>
    </citation>
    <scope>IDENTIFICATION</scope>
</reference>
<dbReference type="FunFam" id="2.60.40.60:FF:000004">
    <property type="entry name" value="Protocadherin 1 gamma 2"/>
    <property type="match status" value="1"/>
</dbReference>
<dbReference type="AlphaFoldDB" id="A0AAY4DHS9"/>
<evidence type="ECO:0000313" key="15">
    <source>
        <dbReference type="Ensembl" id="ENSDCDP00010045092.1"/>
    </source>
</evidence>
<dbReference type="SMART" id="SM00112">
    <property type="entry name" value="CA"/>
    <property type="match status" value="5"/>
</dbReference>
<dbReference type="InterPro" id="IPR015919">
    <property type="entry name" value="Cadherin-like_sf"/>
</dbReference>
<evidence type="ECO:0000256" key="12">
    <source>
        <dbReference type="PROSITE-ProRule" id="PRU00043"/>
    </source>
</evidence>
<keyword evidence="7 12" id="KW-0106">Calcium</keyword>
<dbReference type="PANTHER" id="PTHR24028">
    <property type="entry name" value="CADHERIN-87A"/>
    <property type="match status" value="1"/>
</dbReference>
<gene>
    <name evidence="15" type="primary">PCDH8</name>
</gene>
<evidence type="ECO:0000256" key="1">
    <source>
        <dbReference type="ARBA" id="ARBA00003436"/>
    </source>
</evidence>
<keyword evidence="4 13" id="KW-0812">Transmembrane</keyword>
<evidence type="ECO:0000256" key="8">
    <source>
        <dbReference type="ARBA" id="ARBA00022889"/>
    </source>
</evidence>
<dbReference type="FunFam" id="2.60.40.60:FF:000006">
    <property type="entry name" value="Protocadherin alpha 2"/>
    <property type="match status" value="1"/>
</dbReference>
<keyword evidence="9 13" id="KW-1133">Transmembrane helix</keyword>
<feature type="domain" description="Cadherin" evidence="14">
    <location>
        <begin position="338"/>
        <end position="442"/>
    </location>
</feature>
<evidence type="ECO:0000256" key="4">
    <source>
        <dbReference type="ARBA" id="ARBA00022692"/>
    </source>
</evidence>
<dbReference type="InterPro" id="IPR050174">
    <property type="entry name" value="Protocadherin/Cadherin-CA"/>
</dbReference>
<evidence type="ECO:0000256" key="11">
    <source>
        <dbReference type="ARBA" id="ARBA00023180"/>
    </source>
</evidence>
<dbReference type="FunFam" id="2.60.40.60:FF:000020">
    <property type="entry name" value="Dachsous cadherin-related 1b"/>
    <property type="match status" value="1"/>
</dbReference>
<evidence type="ECO:0000256" key="13">
    <source>
        <dbReference type="SAM" id="Phobius"/>
    </source>
</evidence>
<dbReference type="PANTHER" id="PTHR24028:SF236">
    <property type="entry name" value="PROTOCADHERIN GAMMA-C3"/>
    <property type="match status" value="1"/>
</dbReference>
<dbReference type="FunFam" id="2.60.40.60:FF:000129">
    <property type="entry name" value="protocadherin alpha-C2 isoform X1"/>
    <property type="match status" value="1"/>
</dbReference>
<dbReference type="FunFam" id="2.60.40.60:FF:000002">
    <property type="entry name" value="Protocadherin alpha 2"/>
    <property type="match status" value="1"/>
</dbReference>
<dbReference type="Proteomes" id="UP000694580">
    <property type="component" value="Chromosome 18"/>
</dbReference>
<organism evidence="15 16">
    <name type="scientific">Denticeps clupeoides</name>
    <name type="common">denticle herring</name>
    <dbReference type="NCBI Taxonomy" id="299321"/>
    <lineage>
        <taxon>Eukaryota</taxon>
        <taxon>Metazoa</taxon>
        <taxon>Chordata</taxon>
        <taxon>Craniata</taxon>
        <taxon>Vertebrata</taxon>
        <taxon>Euteleostomi</taxon>
        <taxon>Actinopterygii</taxon>
        <taxon>Neopterygii</taxon>
        <taxon>Teleostei</taxon>
        <taxon>Clupei</taxon>
        <taxon>Clupeiformes</taxon>
        <taxon>Denticipitoidei</taxon>
        <taxon>Denticipitidae</taxon>
        <taxon>Denticeps</taxon>
    </lineage>
</organism>
<dbReference type="Ensembl" id="ENSDCDT00010055240.1">
    <property type="protein sequence ID" value="ENSDCDP00010045092.1"/>
    <property type="gene ID" value="ENSDCDG00010027817.1"/>
</dbReference>
<dbReference type="GO" id="GO:0009653">
    <property type="term" value="P:anatomical structure morphogenesis"/>
    <property type="evidence" value="ECO:0007669"/>
    <property type="project" value="UniProtKB-ARBA"/>
</dbReference>
<dbReference type="PROSITE" id="PS00232">
    <property type="entry name" value="CADHERIN_1"/>
    <property type="match status" value="4"/>
</dbReference>
<reference evidence="15 16" key="1">
    <citation type="submission" date="2020-06" db="EMBL/GenBank/DDBJ databases">
        <authorList>
            <consortium name="Wellcome Sanger Institute Data Sharing"/>
        </authorList>
    </citation>
    <scope>NUCLEOTIDE SEQUENCE [LARGE SCALE GENOMIC DNA]</scope>
</reference>
<evidence type="ECO:0000256" key="9">
    <source>
        <dbReference type="ARBA" id="ARBA00022989"/>
    </source>
</evidence>
<feature type="transmembrane region" description="Helical" evidence="13">
    <location>
        <begin position="669"/>
        <end position="694"/>
    </location>
</feature>
<dbReference type="SUPFAM" id="SSF49313">
    <property type="entry name" value="Cadherin-like"/>
    <property type="match status" value="6"/>
</dbReference>
<dbReference type="Pfam" id="PF00028">
    <property type="entry name" value="Cadherin"/>
    <property type="match status" value="4"/>
</dbReference>
<evidence type="ECO:0000256" key="6">
    <source>
        <dbReference type="ARBA" id="ARBA00022737"/>
    </source>
</evidence>
<comment type="subcellular location">
    <subcellularLocation>
        <location evidence="2">Cell membrane</location>
        <topology evidence="2">Single-pass type I membrane protein</topology>
    </subcellularLocation>
</comment>
<proteinExistence type="predicted"/>
<accession>A0AAY4DHS9</accession>
<dbReference type="InterPro" id="IPR013164">
    <property type="entry name" value="Cadherin_N"/>
</dbReference>
<keyword evidence="11" id="KW-0325">Glycoprotein</keyword>
<evidence type="ECO:0000259" key="14">
    <source>
        <dbReference type="PROSITE" id="PS50268"/>
    </source>
</evidence>
<keyword evidence="6" id="KW-0677">Repeat</keyword>
<dbReference type="CDD" id="cd11304">
    <property type="entry name" value="Cadherin_repeat"/>
    <property type="match status" value="5"/>
</dbReference>
<dbReference type="PRINTS" id="PR00205">
    <property type="entry name" value="CADHERIN"/>
</dbReference>
<dbReference type="GeneTree" id="ENSGT00940000156683"/>
<evidence type="ECO:0000313" key="16">
    <source>
        <dbReference type="Proteomes" id="UP000694580"/>
    </source>
</evidence>
<dbReference type="InterPro" id="IPR020894">
    <property type="entry name" value="Cadherin_CS"/>
</dbReference>
<dbReference type="PROSITE" id="PS50268">
    <property type="entry name" value="CADHERIN_2"/>
    <property type="match status" value="5"/>
</dbReference>
<feature type="domain" description="Cadherin" evidence="14">
    <location>
        <begin position="235"/>
        <end position="337"/>
    </location>
</feature>
<keyword evidence="5" id="KW-0732">Signal</keyword>
<feature type="domain" description="Cadherin" evidence="14">
    <location>
        <begin position="560"/>
        <end position="656"/>
    </location>
</feature>
<feature type="domain" description="Cadherin" evidence="14">
    <location>
        <begin position="186"/>
        <end position="234"/>
    </location>
</feature>
<evidence type="ECO:0000256" key="2">
    <source>
        <dbReference type="ARBA" id="ARBA00004251"/>
    </source>
</evidence>
<evidence type="ECO:0000256" key="5">
    <source>
        <dbReference type="ARBA" id="ARBA00022729"/>
    </source>
</evidence>
<keyword evidence="10 13" id="KW-0472">Membrane</keyword>
<evidence type="ECO:0000256" key="3">
    <source>
        <dbReference type="ARBA" id="ARBA00022475"/>
    </source>
</evidence>
<dbReference type="Gene3D" id="2.60.40.60">
    <property type="entry name" value="Cadherins"/>
    <property type="match status" value="6"/>
</dbReference>
<dbReference type="GO" id="GO:0007156">
    <property type="term" value="P:homophilic cell adhesion via plasma membrane adhesion molecules"/>
    <property type="evidence" value="ECO:0007669"/>
    <property type="project" value="InterPro"/>
</dbReference>
<name>A0AAY4DHS9_9TELE</name>
<keyword evidence="8" id="KW-0130">Cell adhesion</keyword>
<dbReference type="Pfam" id="PF08266">
    <property type="entry name" value="Cadherin_2"/>
    <property type="match status" value="1"/>
</dbReference>